<evidence type="ECO:0000313" key="2">
    <source>
        <dbReference type="EMBL" id="RAI79064.1"/>
    </source>
</evidence>
<dbReference type="AlphaFoldDB" id="A0A2G5NUF2"/>
<organism evidence="2 3">
    <name type="scientific">Macrococcoides goetzii</name>
    <dbReference type="NCBI Taxonomy" id="1891097"/>
    <lineage>
        <taxon>Bacteria</taxon>
        <taxon>Bacillati</taxon>
        <taxon>Bacillota</taxon>
        <taxon>Bacilli</taxon>
        <taxon>Bacillales</taxon>
        <taxon>Staphylococcaceae</taxon>
        <taxon>Macrococcoides</taxon>
    </lineage>
</organism>
<proteinExistence type="predicted"/>
<feature type="chain" id="PRO_5030047502" evidence="1">
    <location>
        <begin position="24"/>
        <end position="101"/>
    </location>
</feature>
<comment type="caution">
    <text evidence="2">The sequence shown here is derived from an EMBL/GenBank/DDBJ whole genome shotgun (WGS) entry which is preliminary data.</text>
</comment>
<evidence type="ECO:0000256" key="1">
    <source>
        <dbReference type="SAM" id="SignalP"/>
    </source>
</evidence>
<dbReference type="Proteomes" id="UP000229523">
    <property type="component" value="Unassembled WGS sequence"/>
</dbReference>
<dbReference type="RefSeq" id="WP_099577172.1">
    <property type="nucleotide sequence ID" value="NZ_MJBI02000011.1"/>
</dbReference>
<feature type="signal peptide" evidence="1">
    <location>
        <begin position="1"/>
        <end position="23"/>
    </location>
</feature>
<dbReference type="EMBL" id="MJBI02000011">
    <property type="protein sequence ID" value="RAI79064.1"/>
    <property type="molecule type" value="Genomic_DNA"/>
</dbReference>
<name>A0A2G5NUF2_9STAP</name>
<sequence>MKKALLSALLLAGLVGQVNIADAQGEVKPCYTASKVQVKSPNMLERKTINAIKSGQYSFGGIKLDMSYPGIRQTKDGNDTAEPICEDCYFEIQSIDTFFIL</sequence>
<reference evidence="2 3" key="1">
    <citation type="journal article" date="2018" name="Front. Microbiol.">
        <title>Description and Comparative Genomics of Macrococcus caseolyticus subsp. hominis subsp. nov., Macrococcus goetzii sp. nov., Macrococcus epidermidis sp. nov., and Macrococcus bohemicus sp. nov., Novel Macrococci From Human Clinical Material With Virulence Potential and Suspected Uptake of Foreign DNA by Natural Transformation.</title>
        <authorList>
            <person name="Maslanova I."/>
            <person name="Wertheimer Z."/>
            <person name="Sedlacek I."/>
            <person name="Svec P."/>
            <person name="Indrakova A."/>
            <person name="Kovarovic V."/>
            <person name="Schumann P."/>
            <person name="Sproer C."/>
            <person name="Kralova S."/>
            <person name="Sedo O."/>
            <person name="Kristofova L."/>
            <person name="Vrbovska V."/>
            <person name="Fuzik T."/>
            <person name="Petras P."/>
            <person name="Zdrahal Z."/>
            <person name="Ruzickova V."/>
            <person name="Doskar J."/>
            <person name="Pantucek R."/>
        </authorList>
    </citation>
    <scope>NUCLEOTIDE SEQUENCE [LARGE SCALE GENOMIC DNA]</scope>
    <source>
        <strain evidence="2 3">CCM 4927</strain>
    </source>
</reference>
<gene>
    <name evidence="2" type="ORF">BFS35_012670</name>
</gene>
<protein>
    <submittedName>
        <fullName evidence="2">Uncharacterized protein</fullName>
    </submittedName>
</protein>
<keyword evidence="3" id="KW-1185">Reference proteome</keyword>
<evidence type="ECO:0000313" key="3">
    <source>
        <dbReference type="Proteomes" id="UP000229523"/>
    </source>
</evidence>
<accession>A0A2G5NUF2</accession>
<keyword evidence="1" id="KW-0732">Signal</keyword>